<evidence type="ECO:0000256" key="2">
    <source>
        <dbReference type="SAM" id="SignalP"/>
    </source>
</evidence>
<dbReference type="EMBL" id="AZIL01002727">
    <property type="protein sequence ID" value="EWM20958.1"/>
    <property type="molecule type" value="Genomic_DNA"/>
</dbReference>
<keyword evidence="4" id="KW-1185">Reference proteome</keyword>
<comment type="caution">
    <text evidence="3">The sequence shown here is derived from an EMBL/GenBank/DDBJ whole genome shotgun (WGS) entry which is preliminary data.</text>
</comment>
<dbReference type="Proteomes" id="UP000019335">
    <property type="component" value="Unassembled WGS sequence"/>
</dbReference>
<feature type="chain" id="PRO_5004904028" evidence="2">
    <location>
        <begin position="20"/>
        <end position="125"/>
    </location>
</feature>
<reference evidence="3 4" key="1">
    <citation type="journal article" date="2014" name="Mol. Plant">
        <title>Chromosome Scale Genome Assembly and Transcriptome Profiling of Nannochloropsis gaditana in Nitrogen Depletion.</title>
        <authorList>
            <person name="Corteggiani Carpinelli E."/>
            <person name="Telatin A."/>
            <person name="Vitulo N."/>
            <person name="Forcato C."/>
            <person name="D'Angelo M."/>
            <person name="Schiavon R."/>
            <person name="Vezzi A."/>
            <person name="Giacometti G.M."/>
            <person name="Morosinotto T."/>
            <person name="Valle G."/>
        </authorList>
    </citation>
    <scope>NUCLEOTIDE SEQUENCE [LARGE SCALE GENOMIC DNA]</scope>
    <source>
        <strain evidence="3 4">B-31</strain>
    </source>
</reference>
<keyword evidence="1" id="KW-0472">Membrane</keyword>
<proteinExistence type="predicted"/>
<evidence type="ECO:0000313" key="3">
    <source>
        <dbReference type="EMBL" id="EWM20958.1"/>
    </source>
</evidence>
<sequence length="125" mass="13123">SAYLFCTTFLSLLWGQGAAQGVHAHAHPYTPPGKGRGLRGAFLSTHETGTGTGSGKWTAMVISVGLQIVVGVLGVASFTAVAVHHLDQREIMRVEGERAAEIKLAAAEIKRVLQSGQKSGPFDTP</sequence>
<gene>
    <name evidence="3" type="ORF">Naga_101659g2</name>
</gene>
<evidence type="ECO:0000313" key="4">
    <source>
        <dbReference type="Proteomes" id="UP000019335"/>
    </source>
</evidence>
<feature type="transmembrane region" description="Helical" evidence="1">
    <location>
        <begin position="57"/>
        <end position="83"/>
    </location>
</feature>
<keyword evidence="1" id="KW-1133">Transmembrane helix</keyword>
<feature type="non-terminal residue" evidence="3">
    <location>
        <position position="1"/>
    </location>
</feature>
<keyword evidence="2" id="KW-0732">Signal</keyword>
<keyword evidence="1" id="KW-0812">Transmembrane</keyword>
<protein>
    <submittedName>
        <fullName evidence="3">Uncharacterized protein</fullName>
    </submittedName>
</protein>
<organism evidence="3 4">
    <name type="scientific">Nannochloropsis gaditana</name>
    <dbReference type="NCBI Taxonomy" id="72520"/>
    <lineage>
        <taxon>Eukaryota</taxon>
        <taxon>Sar</taxon>
        <taxon>Stramenopiles</taxon>
        <taxon>Ochrophyta</taxon>
        <taxon>Eustigmatophyceae</taxon>
        <taxon>Eustigmatales</taxon>
        <taxon>Monodopsidaceae</taxon>
        <taxon>Nannochloropsis</taxon>
    </lineage>
</organism>
<evidence type="ECO:0000256" key="1">
    <source>
        <dbReference type="SAM" id="Phobius"/>
    </source>
</evidence>
<dbReference type="AlphaFoldDB" id="W7TBP2"/>
<accession>W7TBP2</accession>
<feature type="signal peptide" evidence="2">
    <location>
        <begin position="1"/>
        <end position="19"/>
    </location>
</feature>
<name>W7TBP2_9STRA</name>